<dbReference type="Proteomes" id="UP000640725">
    <property type="component" value="Unassembled WGS sequence"/>
</dbReference>
<dbReference type="RefSeq" id="WP_193870300.1">
    <property type="nucleotide sequence ID" value="NZ_JADEWU010000040.1"/>
</dbReference>
<dbReference type="Pfam" id="PF13847">
    <property type="entry name" value="Methyltransf_31"/>
    <property type="match status" value="1"/>
</dbReference>
<dbReference type="SUPFAM" id="SSF53335">
    <property type="entry name" value="S-adenosyl-L-methionine-dependent methyltransferases"/>
    <property type="match status" value="1"/>
</dbReference>
<dbReference type="InterPro" id="IPR025714">
    <property type="entry name" value="Methyltranfer_dom"/>
</dbReference>
<evidence type="ECO:0000259" key="3">
    <source>
        <dbReference type="Pfam" id="PF13847"/>
    </source>
</evidence>
<dbReference type="GO" id="GO:0032259">
    <property type="term" value="P:methylation"/>
    <property type="evidence" value="ECO:0007669"/>
    <property type="project" value="UniProtKB-KW"/>
</dbReference>
<dbReference type="CDD" id="cd02440">
    <property type="entry name" value="AdoMet_MTases"/>
    <property type="match status" value="1"/>
</dbReference>
<evidence type="ECO:0000313" key="4">
    <source>
        <dbReference type="EMBL" id="MBE9144800.1"/>
    </source>
</evidence>
<dbReference type="PANTHER" id="PTHR43861:SF3">
    <property type="entry name" value="PUTATIVE (AFU_ORTHOLOGUE AFUA_2G14390)-RELATED"/>
    <property type="match status" value="1"/>
</dbReference>
<proteinExistence type="predicted"/>
<dbReference type="InterPro" id="IPR029063">
    <property type="entry name" value="SAM-dependent_MTases_sf"/>
</dbReference>
<evidence type="ECO:0000256" key="1">
    <source>
        <dbReference type="ARBA" id="ARBA00022679"/>
    </source>
</evidence>
<protein>
    <submittedName>
        <fullName evidence="4">Class I SAM-dependent methyltransferase</fullName>
    </submittedName>
</protein>
<dbReference type="GO" id="GO:0008168">
    <property type="term" value="F:methyltransferase activity"/>
    <property type="evidence" value="ECO:0007669"/>
    <property type="project" value="UniProtKB-KW"/>
</dbReference>
<reference evidence="4 5" key="1">
    <citation type="submission" date="2020-10" db="EMBL/GenBank/DDBJ databases">
        <authorList>
            <person name="Castelo-Branco R."/>
            <person name="Eusebio N."/>
            <person name="Adriana R."/>
            <person name="Vieira A."/>
            <person name="Brugerolle De Fraissinette N."/>
            <person name="Rezende De Castro R."/>
            <person name="Schneider M.P."/>
            <person name="Vasconcelos V."/>
            <person name="Leao P.N."/>
        </authorList>
    </citation>
    <scope>NUCLEOTIDE SEQUENCE [LARGE SCALE GENOMIC DNA]</scope>
    <source>
        <strain evidence="4 5">LEGE 06226</strain>
    </source>
</reference>
<sequence>MKPVYQYLSFIICSVAVFLGGYLLNPYPTIALTSAQVAPVYEYRTLHHPDGIGKFYLGREIAQVMGHEGARWLERPSRETSEHPQQAIAALDLKPTDNVADIGAGTGYFTFRISPLVPLGKVFAVDVQPEMLALINFVKTQENIPNIEPILGTIDHPNLPESSLDLALMVDAYHEFQYPLEMMQGIVKALKPGGRVVLLEYRQENPFILIKELHKMSEKQVKKEMEAVGLKWRETQCFLPQQHFLVFEKP</sequence>
<accession>A0ABR9UEB1</accession>
<keyword evidence="4" id="KW-0489">Methyltransferase</keyword>
<comment type="caution">
    <text evidence="4">The sequence shown here is derived from an EMBL/GenBank/DDBJ whole genome shotgun (WGS) entry which is preliminary data.</text>
</comment>
<keyword evidence="5" id="KW-1185">Reference proteome</keyword>
<evidence type="ECO:0000256" key="2">
    <source>
        <dbReference type="SAM" id="Phobius"/>
    </source>
</evidence>
<dbReference type="EMBL" id="JADEWU010000040">
    <property type="protein sequence ID" value="MBE9144800.1"/>
    <property type="molecule type" value="Genomic_DNA"/>
</dbReference>
<name>A0ABR9UEB1_9CYAN</name>
<evidence type="ECO:0000313" key="5">
    <source>
        <dbReference type="Proteomes" id="UP000640725"/>
    </source>
</evidence>
<gene>
    <name evidence="4" type="ORF">IQ236_16470</name>
</gene>
<keyword evidence="2" id="KW-0812">Transmembrane</keyword>
<keyword evidence="2" id="KW-0472">Membrane</keyword>
<feature type="transmembrane region" description="Helical" evidence="2">
    <location>
        <begin position="7"/>
        <end position="24"/>
    </location>
</feature>
<feature type="domain" description="Methyltransferase" evidence="3">
    <location>
        <begin position="95"/>
        <end position="222"/>
    </location>
</feature>
<organism evidence="4 5">
    <name type="scientific">Planktothrix mougeotii LEGE 06226</name>
    <dbReference type="NCBI Taxonomy" id="1828728"/>
    <lineage>
        <taxon>Bacteria</taxon>
        <taxon>Bacillati</taxon>
        <taxon>Cyanobacteriota</taxon>
        <taxon>Cyanophyceae</taxon>
        <taxon>Oscillatoriophycideae</taxon>
        <taxon>Oscillatoriales</taxon>
        <taxon>Microcoleaceae</taxon>
        <taxon>Planktothrix</taxon>
    </lineage>
</organism>
<dbReference type="PANTHER" id="PTHR43861">
    <property type="entry name" value="TRANS-ACONITATE 2-METHYLTRANSFERASE-RELATED"/>
    <property type="match status" value="1"/>
</dbReference>
<keyword evidence="1" id="KW-0808">Transferase</keyword>
<keyword evidence="2" id="KW-1133">Transmembrane helix</keyword>
<dbReference type="Gene3D" id="3.40.50.150">
    <property type="entry name" value="Vaccinia Virus protein VP39"/>
    <property type="match status" value="1"/>
</dbReference>